<reference evidence="7" key="1">
    <citation type="submission" date="2016-11" db="EMBL/GenBank/DDBJ databases">
        <authorList>
            <person name="Guldener U."/>
        </authorList>
    </citation>
    <scope>NUCLEOTIDE SEQUENCE [LARGE SCALE GENOMIC DNA]</scope>
</reference>
<feature type="transmembrane region" description="Helical" evidence="5">
    <location>
        <begin position="527"/>
        <end position="547"/>
    </location>
</feature>
<evidence type="ECO:0000256" key="5">
    <source>
        <dbReference type="SAM" id="Phobius"/>
    </source>
</evidence>
<dbReference type="InterPro" id="IPR036259">
    <property type="entry name" value="MFS_trans_sf"/>
</dbReference>
<feature type="transmembrane region" description="Helical" evidence="5">
    <location>
        <begin position="195"/>
        <end position="221"/>
    </location>
</feature>
<evidence type="ECO:0000313" key="6">
    <source>
        <dbReference type="EMBL" id="SGZ39386.1"/>
    </source>
</evidence>
<feature type="transmembrane region" description="Helical" evidence="5">
    <location>
        <begin position="233"/>
        <end position="254"/>
    </location>
</feature>
<keyword evidence="3 5" id="KW-1133">Transmembrane helix</keyword>
<evidence type="ECO:0000256" key="2">
    <source>
        <dbReference type="ARBA" id="ARBA00022692"/>
    </source>
</evidence>
<proteinExistence type="predicted"/>
<keyword evidence="2 5" id="KW-0812">Transmembrane</keyword>
<accession>A0A1L0AZ21</accession>
<feature type="transmembrane region" description="Helical" evidence="5">
    <location>
        <begin position="266"/>
        <end position="284"/>
    </location>
</feature>
<evidence type="ECO:0000256" key="3">
    <source>
        <dbReference type="ARBA" id="ARBA00022989"/>
    </source>
</evidence>
<dbReference type="OrthoDB" id="3026777at2759"/>
<comment type="subcellular location">
    <subcellularLocation>
        <location evidence="1">Membrane</location>
        <topology evidence="1">Multi-pass membrane protein</topology>
    </subcellularLocation>
</comment>
<dbReference type="VEuPathDB" id="FungiDB:HGUI_01586"/>
<evidence type="ECO:0000256" key="1">
    <source>
        <dbReference type="ARBA" id="ARBA00004141"/>
    </source>
</evidence>
<dbReference type="Proteomes" id="UP000183365">
    <property type="component" value="Unassembled WGS sequence"/>
</dbReference>
<feature type="transmembrane region" description="Helical" evidence="5">
    <location>
        <begin position="396"/>
        <end position="417"/>
    </location>
</feature>
<dbReference type="AlphaFoldDB" id="A0A1L0AZ21"/>
<evidence type="ECO:0000256" key="4">
    <source>
        <dbReference type="ARBA" id="ARBA00023136"/>
    </source>
</evidence>
<dbReference type="Pfam" id="PF07690">
    <property type="entry name" value="MFS_1"/>
    <property type="match status" value="1"/>
</dbReference>
<feature type="transmembrane region" description="Helical" evidence="5">
    <location>
        <begin position="437"/>
        <end position="456"/>
    </location>
</feature>
<name>A0A1L0AZ21_9ASCO</name>
<protein>
    <recommendedName>
        <fullName evidence="8">Major facilitator superfamily (MFS) profile domain-containing protein</fullName>
    </recommendedName>
</protein>
<feature type="transmembrane region" description="Helical" evidence="5">
    <location>
        <begin position="356"/>
        <end position="384"/>
    </location>
</feature>
<organism evidence="6 7">
    <name type="scientific">Hanseniaspora guilliermondii</name>
    <dbReference type="NCBI Taxonomy" id="56406"/>
    <lineage>
        <taxon>Eukaryota</taxon>
        <taxon>Fungi</taxon>
        <taxon>Dikarya</taxon>
        <taxon>Ascomycota</taxon>
        <taxon>Saccharomycotina</taxon>
        <taxon>Saccharomycetes</taxon>
        <taxon>Saccharomycodales</taxon>
        <taxon>Saccharomycodaceae</taxon>
        <taxon>Hanseniaspora</taxon>
    </lineage>
</organism>
<sequence>MNAQSDEENFINDNTSNPLIISEDSENILEHALSAIRTSYISKGSGESVFDDCDTNDNSLKYKLKQSINTLNENISKPNIYILYFLVTIKVLAENMVLSIILDQTLKKITHAKNENQGKKYATEIEIHKEYTLFQSYTSIIQSLSGFVMCSYYANQSDIHGRVHVLKMCGWWTILGSIANVYLYCFETIQYSRWIYIILYCIEGLNGGILSLTAIGSSYIFDISKENERFVKLSIFMSIIYGSIGSGPLIGSFLVKNNTFNNGQMIYLASIMNGLYFLGCCILLKESRQERDRRQSQTIYFQKRNLKIKKSRNINSSWTCKILNFLNYKDQIVNLFKPLKTLWVPRTHQGSLVPRYNVLILIFIEVFVNGFVEGCVPAVLAYAMFDFKWTSVEIGWFYSISGIVRCIVLLIVVPKVLTLLQKKFMVLNDSIDKIDKIYLNFFLIFAIGGFLSMIIIEESLGVYMNAIFLSLTAFAIPTIQNVIIKYSSKKNTSIVFAGIAILRNLVQLISPPILLKIYSSTIENKKLLFLYVPLVFSIFSLILLRFVHIVDDHELLRRSSTVSHQILTKNKGDEHKGYGSLTIPINGKRQENDISRSHGRRDSFLI</sequence>
<keyword evidence="4 5" id="KW-0472">Membrane</keyword>
<dbReference type="GO" id="GO:0016020">
    <property type="term" value="C:membrane"/>
    <property type="evidence" value="ECO:0007669"/>
    <property type="project" value="UniProtKB-SubCell"/>
</dbReference>
<dbReference type="InterPro" id="IPR011701">
    <property type="entry name" value="MFS"/>
</dbReference>
<feature type="transmembrane region" description="Helical" evidence="5">
    <location>
        <begin position="81"/>
        <end position="102"/>
    </location>
</feature>
<dbReference type="Gene3D" id="1.20.1250.20">
    <property type="entry name" value="MFS general substrate transporter like domains"/>
    <property type="match status" value="1"/>
</dbReference>
<gene>
    <name evidence="6" type="ORF">HGUI_01586</name>
</gene>
<evidence type="ECO:0000313" key="7">
    <source>
        <dbReference type="Proteomes" id="UP000183365"/>
    </source>
</evidence>
<keyword evidence="7" id="KW-1185">Reference proteome</keyword>
<feature type="transmembrane region" description="Helical" evidence="5">
    <location>
        <begin position="169"/>
        <end position="189"/>
    </location>
</feature>
<evidence type="ECO:0008006" key="8">
    <source>
        <dbReference type="Google" id="ProtNLM"/>
    </source>
</evidence>
<dbReference type="PANTHER" id="PTHR23507">
    <property type="entry name" value="ZGC:174356"/>
    <property type="match status" value="1"/>
</dbReference>
<dbReference type="SUPFAM" id="SSF103473">
    <property type="entry name" value="MFS general substrate transporter"/>
    <property type="match status" value="1"/>
</dbReference>
<dbReference type="EMBL" id="FQNF01000022">
    <property type="protein sequence ID" value="SGZ39386.1"/>
    <property type="molecule type" value="Genomic_DNA"/>
</dbReference>
<feature type="transmembrane region" description="Helical" evidence="5">
    <location>
        <begin position="462"/>
        <end position="483"/>
    </location>
</feature>
<dbReference type="GO" id="GO:0022857">
    <property type="term" value="F:transmembrane transporter activity"/>
    <property type="evidence" value="ECO:0007669"/>
    <property type="project" value="InterPro"/>
</dbReference>
<dbReference type="PANTHER" id="PTHR23507:SF1">
    <property type="entry name" value="FI18259P1-RELATED"/>
    <property type="match status" value="1"/>
</dbReference>